<sequence>MRSIAARLLTALALAMTIYQLSATQTPLQPSVLVQNTHLGIALQLVLLGAALETESRSRRCWLLLVALTAFGCSLYVQVNYDALIVNQGFPGRLDVWVGLALMFAVLEAARQRWGAALPLIALAAVVYNFWGYMLPTSAAGSRIPFDTVVSNLSIGLYSGLYGQFMAISANFIFLFMVFGGLLQSLDGNRAFVEIGKAVSRAFPGGAGLSAVVSSSLMGTVTGAAVANVAITGSYTIPIMKREGYDAATAGAIEAAASTGGQLVPPVMGSVAFIMAAILSVTYLEVAAAAVIPALLFYLALLASVYFKSRRLGIVRQNVAPDLRVLVRFLPVFVIPTGVLVYLLVNLYSVSFAGFWAIVTLAATRLVMIPVNLALSRPARPLAALAQELRAFTLKLLDGMAAGAKMGAGIAVIIGAIGLLAESVTATGAAVPLGSAIDLLSGGSMLVALALTAVMCVLLGAGIPTVGAYVLVSAIAGPIVVESGVDLFTANFFILYFAVMSSVTPPVAAAALAASAISGAPYFRTAWEATRLCLMLYILPFLLVYNGGLLMRGDAPGDALAAGLAAAAAAILLAGATQGFWITAGKPWERACLAAGAAAMIAAITGFGAVWMLAALALAAAPTLAQLTRRREEAGVQTR</sequence>
<dbReference type="Proteomes" id="UP000503336">
    <property type="component" value="Chromosome"/>
</dbReference>
<dbReference type="PANTHER" id="PTHR43849:SF2">
    <property type="entry name" value="BLL3936 PROTEIN"/>
    <property type="match status" value="1"/>
</dbReference>
<keyword evidence="2" id="KW-0812">Transmembrane</keyword>
<dbReference type="NCBIfam" id="TIGR02123">
    <property type="entry name" value="TRAP_fused"/>
    <property type="match status" value="1"/>
</dbReference>
<feature type="transmembrane region" description="Helical" evidence="2">
    <location>
        <begin position="61"/>
        <end position="78"/>
    </location>
</feature>
<dbReference type="RefSeq" id="WP_165096296.1">
    <property type="nucleotide sequence ID" value="NZ_CP049056.1"/>
</dbReference>
<feature type="transmembrane region" description="Helical" evidence="2">
    <location>
        <begin position="90"/>
        <end position="107"/>
    </location>
</feature>
<dbReference type="Pfam" id="PF06808">
    <property type="entry name" value="DctM"/>
    <property type="match status" value="1"/>
</dbReference>
<keyword evidence="1" id="KW-0997">Cell inner membrane</keyword>
<comment type="function">
    <text evidence="1">Part of the tripartite ATP-independent periplasmic (TRAP) transport system.</text>
</comment>
<comment type="subcellular location">
    <subcellularLocation>
        <location evidence="1">Cell inner membrane</location>
        <topology evidence="1">Multi-pass membrane protein</topology>
    </subcellularLocation>
</comment>
<reference evidence="4 5" key="1">
    <citation type="submission" date="2020-02" db="EMBL/GenBank/DDBJ databases">
        <title>complete genome sequence of Rhodobacteraceae bacterium.</title>
        <authorList>
            <person name="Park J."/>
            <person name="Kim Y.-S."/>
            <person name="Kim K.-H."/>
        </authorList>
    </citation>
    <scope>NUCLEOTIDE SEQUENCE [LARGE SCALE GENOMIC DNA]</scope>
    <source>
        <strain evidence="4 5">RR4-56</strain>
    </source>
</reference>
<feature type="transmembrane region" description="Helical" evidence="2">
    <location>
        <begin position="287"/>
        <end position="307"/>
    </location>
</feature>
<protein>
    <submittedName>
        <fullName evidence="4">TRAP transporter permease</fullName>
    </submittedName>
</protein>
<feature type="transmembrane region" description="Helical" evidence="2">
    <location>
        <begin position="354"/>
        <end position="375"/>
    </location>
</feature>
<organism evidence="4 5">
    <name type="scientific">Pikeienuella piscinae</name>
    <dbReference type="NCBI Taxonomy" id="2748098"/>
    <lineage>
        <taxon>Bacteria</taxon>
        <taxon>Pseudomonadati</taxon>
        <taxon>Pseudomonadota</taxon>
        <taxon>Alphaproteobacteria</taxon>
        <taxon>Rhodobacterales</taxon>
        <taxon>Paracoccaceae</taxon>
        <taxon>Pikeienuella</taxon>
    </lineage>
</organism>
<feature type="transmembrane region" description="Helical" evidence="2">
    <location>
        <begin position="559"/>
        <end position="581"/>
    </location>
</feature>
<feature type="transmembrane region" description="Helical" evidence="2">
    <location>
        <begin position="493"/>
        <end position="517"/>
    </location>
</feature>
<keyword evidence="2" id="KW-1133">Transmembrane helix</keyword>
<dbReference type="PANTHER" id="PTHR43849">
    <property type="entry name" value="BLL3936 PROTEIN"/>
    <property type="match status" value="1"/>
</dbReference>
<dbReference type="InterPro" id="IPR010656">
    <property type="entry name" value="DctM"/>
</dbReference>
<evidence type="ECO:0000313" key="4">
    <source>
        <dbReference type="EMBL" id="QIE55049.1"/>
    </source>
</evidence>
<feature type="transmembrane region" description="Helical" evidence="2">
    <location>
        <begin position="155"/>
        <end position="183"/>
    </location>
</feature>
<dbReference type="EMBL" id="CP049056">
    <property type="protein sequence ID" value="QIE55049.1"/>
    <property type="molecule type" value="Genomic_DNA"/>
</dbReference>
<feature type="transmembrane region" description="Helical" evidence="2">
    <location>
        <begin position="529"/>
        <end position="547"/>
    </location>
</feature>
<feature type="transmembrane region" description="Helical" evidence="2">
    <location>
        <begin position="593"/>
        <end position="621"/>
    </location>
</feature>
<proteinExistence type="predicted"/>
<keyword evidence="1" id="KW-0813">Transport</keyword>
<evidence type="ECO:0000256" key="2">
    <source>
        <dbReference type="SAM" id="Phobius"/>
    </source>
</evidence>
<evidence type="ECO:0000256" key="1">
    <source>
        <dbReference type="RuleBase" id="RU369079"/>
    </source>
</evidence>
<keyword evidence="1" id="KW-1003">Cell membrane</keyword>
<dbReference type="GO" id="GO:0005886">
    <property type="term" value="C:plasma membrane"/>
    <property type="evidence" value="ECO:0007669"/>
    <property type="project" value="UniProtKB-SubCell"/>
</dbReference>
<feature type="domain" description="TRAP C4-dicarboxylate transport system permease DctM subunit" evidence="3">
    <location>
        <begin position="103"/>
        <end position="550"/>
    </location>
</feature>
<dbReference type="InterPro" id="IPR011853">
    <property type="entry name" value="TRAP_DctM-Dct_fused"/>
</dbReference>
<keyword evidence="5" id="KW-1185">Reference proteome</keyword>
<name>A0A7L5BZM2_9RHOB</name>
<feature type="transmembrane region" description="Helical" evidence="2">
    <location>
        <begin position="439"/>
        <end position="472"/>
    </location>
</feature>
<gene>
    <name evidence="4" type="ORF">G5B40_06020</name>
</gene>
<keyword evidence="2" id="KW-0472">Membrane</keyword>
<evidence type="ECO:0000259" key="3">
    <source>
        <dbReference type="Pfam" id="PF06808"/>
    </source>
</evidence>
<evidence type="ECO:0000313" key="5">
    <source>
        <dbReference type="Proteomes" id="UP000503336"/>
    </source>
</evidence>
<feature type="transmembrane region" description="Helical" evidence="2">
    <location>
        <begin position="114"/>
        <end position="135"/>
    </location>
</feature>
<accession>A0A7L5BZM2</accession>
<dbReference type="AlphaFoldDB" id="A0A7L5BZM2"/>
<dbReference type="KEGG" id="hdh:G5B40_06020"/>
<dbReference type="GO" id="GO:0022857">
    <property type="term" value="F:transmembrane transporter activity"/>
    <property type="evidence" value="ECO:0007669"/>
    <property type="project" value="UniProtKB-UniRule"/>
</dbReference>
<feature type="transmembrane region" description="Helical" evidence="2">
    <location>
        <begin position="327"/>
        <end position="348"/>
    </location>
</feature>